<evidence type="ECO:0000256" key="9">
    <source>
        <dbReference type="RuleBase" id="RU231113"/>
    </source>
</evidence>
<dbReference type="GO" id="GO:0005576">
    <property type="term" value="C:extracellular region"/>
    <property type="evidence" value="ECO:0007669"/>
    <property type="project" value="UniProtKB-SubCell"/>
</dbReference>
<organism evidence="12 13">
    <name type="scientific">Sarcophilus harrisii</name>
    <name type="common">Tasmanian devil</name>
    <name type="synonym">Sarcophilus laniarius</name>
    <dbReference type="NCBI Taxonomy" id="9305"/>
    <lineage>
        <taxon>Eukaryota</taxon>
        <taxon>Metazoa</taxon>
        <taxon>Chordata</taxon>
        <taxon>Craniata</taxon>
        <taxon>Vertebrata</taxon>
        <taxon>Euteleostomi</taxon>
        <taxon>Mammalia</taxon>
        <taxon>Metatheria</taxon>
        <taxon>Dasyuromorphia</taxon>
        <taxon>Dasyuridae</taxon>
        <taxon>Sarcophilus</taxon>
    </lineage>
</organism>
<dbReference type="PANTHER" id="PTHR15001:SF3">
    <property type="entry name" value="BETA-DEFENSIN 123"/>
    <property type="match status" value="1"/>
</dbReference>
<dbReference type="Proteomes" id="UP000007648">
    <property type="component" value="Unassembled WGS sequence"/>
</dbReference>
<comment type="subcellular location">
    <subcellularLocation>
        <location evidence="1 9">Secreted</location>
    </subcellularLocation>
</comment>
<dbReference type="AlphaFoldDB" id="A0A7N4NLW5"/>
<reference evidence="12" key="3">
    <citation type="submission" date="2025-09" db="UniProtKB">
        <authorList>
            <consortium name="Ensembl"/>
        </authorList>
    </citation>
    <scope>IDENTIFICATION</scope>
</reference>
<evidence type="ECO:0000256" key="7">
    <source>
        <dbReference type="ARBA" id="ARBA00023022"/>
    </source>
</evidence>
<keyword evidence="4 9" id="KW-0929">Antimicrobial</keyword>
<dbReference type="GO" id="GO:0042742">
    <property type="term" value="P:defense response to bacterium"/>
    <property type="evidence" value="ECO:0007669"/>
    <property type="project" value="UniProtKB-UniRule"/>
</dbReference>
<evidence type="ECO:0000256" key="10">
    <source>
        <dbReference type="SAM" id="SignalP"/>
    </source>
</evidence>
<evidence type="ECO:0000256" key="2">
    <source>
        <dbReference type="ARBA" id="ARBA00007371"/>
    </source>
</evidence>
<keyword evidence="13" id="KW-1185">Reference proteome</keyword>
<evidence type="ECO:0000259" key="11">
    <source>
        <dbReference type="Pfam" id="PF13841"/>
    </source>
</evidence>
<feature type="chain" id="PRO_5029463605" description="Beta-defensin" evidence="10">
    <location>
        <begin position="16"/>
        <end position="75"/>
    </location>
</feature>
<dbReference type="Ensembl" id="ENSSHAT00000036740.1">
    <property type="protein sequence ID" value="ENSSHAP00000025377.1"/>
    <property type="gene ID" value="ENSSHAG00000025148.1"/>
</dbReference>
<sequence>ALLVLLSLLFHPHEEKKCFNNTGRCRASCKTKEKEHTTCDNKKKCCVPSDKVPKDASDSSELLGLGGGGGWVMDG</sequence>
<keyword evidence="6 9" id="KW-0211">Defensin</keyword>
<name>A0A7N4NLW5_SARHA</name>
<evidence type="ECO:0000313" key="13">
    <source>
        <dbReference type="Proteomes" id="UP000007648"/>
    </source>
</evidence>
<accession>A0A7N4NLW5</accession>
<reference evidence="12" key="2">
    <citation type="submission" date="2025-08" db="UniProtKB">
        <authorList>
            <consortium name="Ensembl"/>
        </authorList>
    </citation>
    <scope>IDENTIFICATION</scope>
</reference>
<evidence type="ECO:0000256" key="5">
    <source>
        <dbReference type="ARBA" id="ARBA00022729"/>
    </source>
</evidence>
<feature type="domain" description="Beta-defensin" evidence="11">
    <location>
        <begin position="17"/>
        <end position="46"/>
    </location>
</feature>
<proteinExistence type="inferred from homology"/>
<keyword evidence="7 9" id="KW-0044">Antibiotic</keyword>
<keyword evidence="5 10" id="KW-0732">Signal</keyword>
<protein>
    <recommendedName>
        <fullName evidence="9">Beta-defensin</fullName>
    </recommendedName>
</protein>
<dbReference type="Pfam" id="PF13841">
    <property type="entry name" value="Defensin_beta_2"/>
    <property type="match status" value="1"/>
</dbReference>
<evidence type="ECO:0000313" key="12">
    <source>
        <dbReference type="Ensembl" id="ENSSHAP00000025377.1"/>
    </source>
</evidence>
<evidence type="ECO:0000256" key="1">
    <source>
        <dbReference type="ARBA" id="ARBA00004613"/>
    </source>
</evidence>
<comment type="similarity">
    <text evidence="2 9">Belongs to the beta-defensin family.</text>
</comment>
<dbReference type="GO" id="GO:0045087">
    <property type="term" value="P:innate immune response"/>
    <property type="evidence" value="ECO:0007669"/>
    <property type="project" value="InterPro"/>
</dbReference>
<comment type="function">
    <text evidence="9">Has antibacterial activity.</text>
</comment>
<evidence type="ECO:0000256" key="3">
    <source>
        <dbReference type="ARBA" id="ARBA00022525"/>
    </source>
</evidence>
<dbReference type="InParanoid" id="A0A7N4NLW5"/>
<feature type="signal peptide" evidence="10">
    <location>
        <begin position="1"/>
        <end position="15"/>
    </location>
</feature>
<dbReference type="GeneTree" id="ENSGT00950000185162"/>
<dbReference type="InterPro" id="IPR050544">
    <property type="entry name" value="Beta-defensin"/>
</dbReference>
<keyword evidence="3 9" id="KW-0964">Secreted</keyword>
<dbReference type="PANTHER" id="PTHR15001">
    <property type="entry name" value="BETA-DEFENSIN 123-RELATED"/>
    <property type="match status" value="1"/>
</dbReference>
<evidence type="ECO:0000256" key="6">
    <source>
        <dbReference type="ARBA" id="ARBA00022940"/>
    </source>
</evidence>
<evidence type="ECO:0000256" key="8">
    <source>
        <dbReference type="ARBA" id="ARBA00023157"/>
    </source>
</evidence>
<dbReference type="InterPro" id="IPR025933">
    <property type="entry name" value="Beta_defensin_dom"/>
</dbReference>
<reference evidence="12 13" key="1">
    <citation type="journal article" date="2011" name="Proc. Natl. Acad. Sci. U.S.A.">
        <title>Genetic diversity and population structure of the endangered marsupial Sarcophilus harrisii (Tasmanian devil).</title>
        <authorList>
            <person name="Miller W."/>
            <person name="Hayes V.M."/>
            <person name="Ratan A."/>
            <person name="Petersen D.C."/>
            <person name="Wittekindt N.E."/>
            <person name="Miller J."/>
            <person name="Walenz B."/>
            <person name="Knight J."/>
            <person name="Qi J."/>
            <person name="Zhao F."/>
            <person name="Wang Q."/>
            <person name="Bedoya-Reina O.C."/>
            <person name="Katiyar N."/>
            <person name="Tomsho L.P."/>
            <person name="Kasson L.M."/>
            <person name="Hardie R.A."/>
            <person name="Woodbridge P."/>
            <person name="Tindall E.A."/>
            <person name="Bertelsen M.F."/>
            <person name="Dixon D."/>
            <person name="Pyecroft S."/>
            <person name="Helgen K.M."/>
            <person name="Lesk A.M."/>
            <person name="Pringle T.H."/>
            <person name="Patterson N."/>
            <person name="Zhang Y."/>
            <person name="Kreiss A."/>
            <person name="Woods G.M."/>
            <person name="Jones M.E."/>
            <person name="Schuster S.C."/>
        </authorList>
    </citation>
    <scope>NUCLEOTIDE SEQUENCE [LARGE SCALE GENOMIC DNA]</scope>
</reference>
<keyword evidence="8" id="KW-1015">Disulfide bond</keyword>
<evidence type="ECO:0000256" key="4">
    <source>
        <dbReference type="ARBA" id="ARBA00022529"/>
    </source>
</evidence>